<dbReference type="SUPFAM" id="SSF53474">
    <property type="entry name" value="alpha/beta-Hydrolases"/>
    <property type="match status" value="1"/>
</dbReference>
<evidence type="ECO:0000256" key="1">
    <source>
        <dbReference type="ARBA" id="ARBA00022801"/>
    </source>
</evidence>
<evidence type="ECO:0000313" key="3">
    <source>
        <dbReference type="EMBL" id="MBC8573901.1"/>
    </source>
</evidence>
<organism evidence="3 4">
    <name type="scientific">Jingyaoa shaoxingensis</name>
    <dbReference type="NCBI Taxonomy" id="2763671"/>
    <lineage>
        <taxon>Bacteria</taxon>
        <taxon>Bacillati</taxon>
        <taxon>Bacillota</taxon>
        <taxon>Clostridia</taxon>
        <taxon>Lachnospirales</taxon>
        <taxon>Lachnospiraceae</taxon>
        <taxon>Jingyaoa</taxon>
    </lineage>
</organism>
<dbReference type="Gene3D" id="3.40.50.1820">
    <property type="entry name" value="alpha/beta hydrolase"/>
    <property type="match status" value="1"/>
</dbReference>
<sequence length="299" mass="33779">MYTMNTISIKGRFCEKSATIYKNPDVISRACILYFHGGGLLYGYRCDLPEAHLEQFTSAGFPVIAFDYPLAPACDVKDILQDVIDSVNTYLTVPDLFQITMPGSDPLPYVLFGRSSGAYLTLLSVASIGKHDFSMPDDLPTLKKAPAGVLSYYGYGFLEDLWYETPSHYYQTLPAVSESILDSLTSEPHTEGPLDTHYSAYVYARQSGKWKSLFFHDREKYFLLYYSLRLCSELPCPVFCAHSTGDTDVPFAEFQKLTEKYHAIRFIASGSQHDFDRDTDSAQTKELLKETITFLHTLI</sequence>
<name>A0ABR7NBY0_9FIRM</name>
<proteinExistence type="predicted"/>
<dbReference type="InterPro" id="IPR029058">
    <property type="entry name" value="AB_hydrolase_fold"/>
</dbReference>
<dbReference type="RefSeq" id="WP_249309303.1">
    <property type="nucleotide sequence ID" value="NZ_JACRSZ010000013.1"/>
</dbReference>
<comment type="caution">
    <text evidence="3">The sequence shown here is derived from an EMBL/GenBank/DDBJ whole genome shotgun (WGS) entry which is preliminary data.</text>
</comment>
<dbReference type="Proteomes" id="UP000657421">
    <property type="component" value="Unassembled WGS sequence"/>
</dbReference>
<evidence type="ECO:0000259" key="2">
    <source>
        <dbReference type="Pfam" id="PF07859"/>
    </source>
</evidence>
<protein>
    <submittedName>
        <fullName evidence="3">Alpha/beta hydrolase</fullName>
    </submittedName>
</protein>
<dbReference type="EMBL" id="JACRSZ010000013">
    <property type="protein sequence ID" value="MBC8573901.1"/>
    <property type="molecule type" value="Genomic_DNA"/>
</dbReference>
<dbReference type="GO" id="GO:0016787">
    <property type="term" value="F:hydrolase activity"/>
    <property type="evidence" value="ECO:0007669"/>
    <property type="project" value="UniProtKB-KW"/>
</dbReference>
<feature type="domain" description="Alpha/beta hydrolase fold-3" evidence="2">
    <location>
        <begin position="32"/>
        <end position="161"/>
    </location>
</feature>
<reference evidence="3 4" key="1">
    <citation type="submission" date="2020-08" db="EMBL/GenBank/DDBJ databases">
        <title>Genome public.</title>
        <authorList>
            <person name="Liu C."/>
            <person name="Sun Q."/>
        </authorList>
    </citation>
    <scope>NUCLEOTIDE SEQUENCE [LARGE SCALE GENOMIC DNA]</scope>
    <source>
        <strain evidence="3 4">NSJ-46</strain>
    </source>
</reference>
<accession>A0ABR7NBY0</accession>
<dbReference type="PANTHER" id="PTHR48081">
    <property type="entry name" value="AB HYDROLASE SUPERFAMILY PROTEIN C4A8.06C"/>
    <property type="match status" value="1"/>
</dbReference>
<keyword evidence="4" id="KW-1185">Reference proteome</keyword>
<dbReference type="Pfam" id="PF07859">
    <property type="entry name" value="Abhydrolase_3"/>
    <property type="match status" value="1"/>
</dbReference>
<dbReference type="InterPro" id="IPR013094">
    <property type="entry name" value="AB_hydrolase_3"/>
</dbReference>
<evidence type="ECO:0000313" key="4">
    <source>
        <dbReference type="Proteomes" id="UP000657421"/>
    </source>
</evidence>
<dbReference type="InterPro" id="IPR050300">
    <property type="entry name" value="GDXG_lipolytic_enzyme"/>
</dbReference>
<keyword evidence="1 3" id="KW-0378">Hydrolase</keyword>
<gene>
    <name evidence="3" type="ORF">H8716_12520</name>
</gene>
<dbReference type="PANTHER" id="PTHR48081:SF3">
    <property type="entry name" value="ALPHA_BETA HYDROLASE FOLD-3 DOMAIN-CONTAINING PROTEIN"/>
    <property type="match status" value="1"/>
</dbReference>